<dbReference type="GO" id="GO:0000287">
    <property type="term" value="F:magnesium ion binding"/>
    <property type="evidence" value="ECO:0007669"/>
    <property type="project" value="TreeGrafter"/>
</dbReference>
<dbReference type="PANTHER" id="PTHR46494:SF1">
    <property type="entry name" value="CORA FAMILY METAL ION TRANSPORTER (EUROFUNG)"/>
    <property type="match status" value="1"/>
</dbReference>
<organism evidence="9 10">
    <name type="scientific">bacterium (Candidatus Gribaldobacteria) CG10_big_fil_rev_8_21_14_0_10_41_12</name>
    <dbReference type="NCBI Taxonomy" id="2014277"/>
    <lineage>
        <taxon>Bacteria</taxon>
        <taxon>Candidatus Gribaldobacteria</taxon>
    </lineage>
</organism>
<dbReference type="GO" id="GO:0015087">
    <property type="term" value="F:cobalt ion transmembrane transporter activity"/>
    <property type="evidence" value="ECO:0007669"/>
    <property type="project" value="TreeGrafter"/>
</dbReference>
<keyword evidence="7 8" id="KW-0472">Membrane</keyword>
<dbReference type="SUPFAM" id="SSF144083">
    <property type="entry name" value="Magnesium transport protein CorA, transmembrane region"/>
    <property type="match status" value="1"/>
</dbReference>
<dbReference type="Proteomes" id="UP000228906">
    <property type="component" value="Unassembled WGS sequence"/>
</dbReference>
<dbReference type="GO" id="GO:0050897">
    <property type="term" value="F:cobalt ion binding"/>
    <property type="evidence" value="ECO:0007669"/>
    <property type="project" value="TreeGrafter"/>
</dbReference>
<keyword evidence="3" id="KW-0813">Transport</keyword>
<dbReference type="InterPro" id="IPR045863">
    <property type="entry name" value="CorA_TM1_TM2"/>
</dbReference>
<dbReference type="AlphaFoldDB" id="A0A2H0UXA8"/>
<evidence type="ECO:0000313" key="10">
    <source>
        <dbReference type="Proteomes" id="UP000228906"/>
    </source>
</evidence>
<proteinExistence type="inferred from homology"/>
<dbReference type="Pfam" id="PF01544">
    <property type="entry name" value="CorA"/>
    <property type="match status" value="1"/>
</dbReference>
<keyword evidence="4" id="KW-1003">Cell membrane</keyword>
<evidence type="ECO:0000313" key="9">
    <source>
        <dbReference type="EMBL" id="PIR90819.1"/>
    </source>
</evidence>
<evidence type="ECO:0000256" key="7">
    <source>
        <dbReference type="ARBA" id="ARBA00023136"/>
    </source>
</evidence>
<feature type="transmembrane region" description="Helical" evidence="8">
    <location>
        <begin position="280"/>
        <end position="298"/>
    </location>
</feature>
<keyword evidence="6 8" id="KW-1133">Transmembrane helix</keyword>
<evidence type="ECO:0000256" key="4">
    <source>
        <dbReference type="ARBA" id="ARBA00022475"/>
    </source>
</evidence>
<evidence type="ECO:0000256" key="6">
    <source>
        <dbReference type="ARBA" id="ARBA00022989"/>
    </source>
</evidence>
<reference evidence="10" key="1">
    <citation type="submission" date="2017-09" db="EMBL/GenBank/DDBJ databases">
        <title>Depth-based differentiation of microbial function through sediment-hosted aquifers and enrichment of novel symbionts in the deep terrestrial subsurface.</title>
        <authorList>
            <person name="Probst A.J."/>
            <person name="Ladd B."/>
            <person name="Jarett J.K."/>
            <person name="Geller-Mcgrath D.E."/>
            <person name="Sieber C.M.K."/>
            <person name="Emerson J.B."/>
            <person name="Anantharaman K."/>
            <person name="Thomas B.C."/>
            <person name="Malmstrom R."/>
            <person name="Stieglmeier M."/>
            <person name="Klingl A."/>
            <person name="Woyke T."/>
            <person name="Ryan C.M."/>
            <person name="Banfield J.F."/>
        </authorList>
    </citation>
    <scope>NUCLEOTIDE SEQUENCE [LARGE SCALE GENOMIC DNA]</scope>
</reference>
<dbReference type="Gene3D" id="1.20.58.340">
    <property type="entry name" value="Magnesium transport protein CorA, transmembrane region"/>
    <property type="match status" value="2"/>
</dbReference>
<dbReference type="EMBL" id="PFAV01000074">
    <property type="protein sequence ID" value="PIR90819.1"/>
    <property type="molecule type" value="Genomic_DNA"/>
</dbReference>
<evidence type="ECO:0000256" key="1">
    <source>
        <dbReference type="ARBA" id="ARBA00004651"/>
    </source>
</evidence>
<evidence type="ECO:0000256" key="8">
    <source>
        <dbReference type="SAM" id="Phobius"/>
    </source>
</evidence>
<comment type="caution">
    <text evidence="9">The sequence shown here is derived from an EMBL/GenBank/DDBJ whole genome shotgun (WGS) entry which is preliminary data.</text>
</comment>
<accession>A0A2H0UXA8</accession>
<dbReference type="Gene3D" id="3.30.460.20">
    <property type="entry name" value="CorA soluble domain-like"/>
    <property type="match status" value="1"/>
</dbReference>
<evidence type="ECO:0000256" key="3">
    <source>
        <dbReference type="ARBA" id="ARBA00022448"/>
    </source>
</evidence>
<dbReference type="GO" id="GO:0005886">
    <property type="term" value="C:plasma membrane"/>
    <property type="evidence" value="ECO:0007669"/>
    <property type="project" value="UniProtKB-SubCell"/>
</dbReference>
<evidence type="ECO:0008006" key="11">
    <source>
        <dbReference type="Google" id="ProtNLM"/>
    </source>
</evidence>
<dbReference type="InterPro" id="IPR002523">
    <property type="entry name" value="MgTranspt_CorA/ZnTranspt_ZntB"/>
</dbReference>
<protein>
    <recommendedName>
        <fullName evidence="11">Magnesium transporter CorA</fullName>
    </recommendedName>
</protein>
<keyword evidence="5 8" id="KW-0812">Transmembrane</keyword>
<evidence type="ECO:0000256" key="5">
    <source>
        <dbReference type="ARBA" id="ARBA00022692"/>
    </source>
</evidence>
<dbReference type="GO" id="GO:0015095">
    <property type="term" value="F:magnesium ion transmembrane transporter activity"/>
    <property type="evidence" value="ECO:0007669"/>
    <property type="project" value="TreeGrafter"/>
</dbReference>
<sequence>MLNTIKARNITWVDIKEPNEKDLQWLKDNFSLHPLVLKELPPQLDYPKIEQFGRYLFLVLFYPFYDSRSFRTIPIELDIVVSKNYIITNHYKDIVPLKAIFDKCNLYENIREEYTQKGAHSLLYRIVNEILSASFPKLSHIKQNVDEIEAAIYAEQYKESVQKISLVRRDIIGFQRIVEPQGLVLRGLIEKSESFFDEDIAPYFRSLLNTHNQISTILSTQSKILDALDTTNQSLINTRTNSTMKALTMFLVLLYPFSLFADIFSMNGQFLQWTAKPHDFWLVYGLMFVGFFGLLLMLKKKKWL</sequence>
<comment type="subcellular location">
    <subcellularLocation>
        <location evidence="1">Cell membrane</location>
        <topology evidence="1">Multi-pass membrane protein</topology>
    </subcellularLocation>
</comment>
<dbReference type="InterPro" id="IPR045861">
    <property type="entry name" value="CorA_cytoplasmic_dom"/>
</dbReference>
<comment type="similarity">
    <text evidence="2">Belongs to the CorA metal ion transporter (MIT) (TC 1.A.35) family.</text>
</comment>
<dbReference type="SUPFAM" id="SSF143865">
    <property type="entry name" value="CorA soluble domain-like"/>
    <property type="match status" value="1"/>
</dbReference>
<feature type="transmembrane region" description="Helical" evidence="8">
    <location>
        <begin position="246"/>
        <end position="268"/>
    </location>
</feature>
<evidence type="ECO:0000256" key="2">
    <source>
        <dbReference type="ARBA" id="ARBA00009765"/>
    </source>
</evidence>
<name>A0A2H0UXA8_9BACT</name>
<gene>
    <name evidence="9" type="ORF">COU03_04025</name>
</gene>
<dbReference type="PANTHER" id="PTHR46494">
    <property type="entry name" value="CORA FAMILY METAL ION TRANSPORTER (EUROFUNG)"/>
    <property type="match status" value="1"/>
</dbReference>